<dbReference type="SMART" id="SM00248">
    <property type="entry name" value="ANK"/>
    <property type="match status" value="8"/>
</dbReference>
<keyword evidence="5" id="KW-1133">Transmembrane helix</keyword>
<feature type="compositionally biased region" description="Basic and acidic residues" evidence="4">
    <location>
        <begin position="509"/>
        <end position="519"/>
    </location>
</feature>
<dbReference type="InterPro" id="IPR044736">
    <property type="entry name" value="Gid1/RanBPM/SPLA_SPRY"/>
</dbReference>
<dbReference type="PROSITE" id="PS50188">
    <property type="entry name" value="B302_SPRY"/>
    <property type="match status" value="1"/>
</dbReference>
<dbReference type="OrthoDB" id="194358at2759"/>
<dbReference type="SUPFAM" id="SSF48403">
    <property type="entry name" value="Ankyrin repeat"/>
    <property type="match status" value="2"/>
</dbReference>
<protein>
    <recommendedName>
        <fullName evidence="6">B30.2/SPRY domain-containing protein</fullName>
    </recommendedName>
</protein>
<evidence type="ECO:0000256" key="4">
    <source>
        <dbReference type="SAM" id="MobiDB-lite"/>
    </source>
</evidence>
<dbReference type="SUPFAM" id="SSF49899">
    <property type="entry name" value="Concanavalin A-like lectins/glucanases"/>
    <property type="match status" value="1"/>
</dbReference>
<feature type="region of interest" description="Disordered" evidence="4">
    <location>
        <begin position="180"/>
        <end position="234"/>
    </location>
</feature>
<dbReference type="Proteomes" id="UP000546213">
    <property type="component" value="Unassembled WGS sequence"/>
</dbReference>
<keyword evidence="8" id="KW-1185">Reference proteome</keyword>
<feature type="domain" description="B30.2/SPRY" evidence="6">
    <location>
        <begin position="1636"/>
        <end position="1845"/>
    </location>
</feature>
<dbReference type="EMBL" id="JAAOAS010000362">
    <property type="protein sequence ID" value="KAF5578241.1"/>
    <property type="molecule type" value="Genomic_DNA"/>
</dbReference>
<keyword evidence="1" id="KW-0677">Repeat</keyword>
<feature type="transmembrane region" description="Helical" evidence="5">
    <location>
        <begin position="289"/>
        <end position="313"/>
    </location>
</feature>
<feature type="transmembrane region" description="Helical" evidence="5">
    <location>
        <begin position="252"/>
        <end position="277"/>
    </location>
</feature>
<organism evidence="7 8">
    <name type="scientific">Fusarium pseudocircinatum</name>
    <dbReference type="NCBI Taxonomy" id="56676"/>
    <lineage>
        <taxon>Eukaryota</taxon>
        <taxon>Fungi</taxon>
        <taxon>Dikarya</taxon>
        <taxon>Ascomycota</taxon>
        <taxon>Pezizomycotina</taxon>
        <taxon>Sordariomycetes</taxon>
        <taxon>Hypocreomycetidae</taxon>
        <taxon>Hypocreales</taxon>
        <taxon>Nectriaceae</taxon>
        <taxon>Fusarium</taxon>
        <taxon>Fusarium fujikuroi species complex</taxon>
    </lineage>
</organism>
<dbReference type="PANTHER" id="PTHR24123:SF33">
    <property type="entry name" value="PROTEIN HOS4"/>
    <property type="match status" value="1"/>
</dbReference>
<dbReference type="CDD" id="cd12885">
    <property type="entry name" value="SPRY_RanBP_like"/>
    <property type="match status" value="1"/>
</dbReference>
<feature type="transmembrane region" description="Helical" evidence="5">
    <location>
        <begin position="414"/>
        <end position="432"/>
    </location>
</feature>
<evidence type="ECO:0000259" key="6">
    <source>
        <dbReference type="PROSITE" id="PS50188"/>
    </source>
</evidence>
<dbReference type="InterPro" id="IPR036770">
    <property type="entry name" value="Ankyrin_rpt-contain_sf"/>
</dbReference>
<dbReference type="PROSITE" id="PS50297">
    <property type="entry name" value="ANK_REP_REGION"/>
    <property type="match status" value="1"/>
</dbReference>
<dbReference type="SMART" id="SM00449">
    <property type="entry name" value="SPRY"/>
    <property type="match status" value="1"/>
</dbReference>
<dbReference type="Gene3D" id="2.60.120.920">
    <property type="match status" value="1"/>
</dbReference>
<feature type="repeat" description="ANK" evidence="3">
    <location>
        <begin position="1275"/>
        <end position="1297"/>
    </location>
</feature>
<accession>A0A8H5NT58</accession>
<name>A0A8H5NT58_9HYPO</name>
<gene>
    <name evidence="7" type="ORF">FPCIR_11643</name>
</gene>
<feature type="compositionally biased region" description="Basic and acidic residues" evidence="4">
    <location>
        <begin position="476"/>
        <end position="494"/>
    </location>
</feature>
<evidence type="ECO:0000313" key="7">
    <source>
        <dbReference type="EMBL" id="KAF5578241.1"/>
    </source>
</evidence>
<reference evidence="7 8" key="1">
    <citation type="submission" date="2020-05" db="EMBL/GenBank/DDBJ databases">
        <title>Identification and distribution of gene clusters putatively required for synthesis of sphingolipid metabolism inhibitors in phylogenetically diverse species of the filamentous fungus Fusarium.</title>
        <authorList>
            <person name="Kim H.-S."/>
            <person name="Busman M."/>
            <person name="Brown D.W."/>
            <person name="Divon H."/>
            <person name="Uhlig S."/>
            <person name="Proctor R.H."/>
        </authorList>
    </citation>
    <scope>NUCLEOTIDE SEQUENCE [LARGE SCALE GENOMIC DNA]</scope>
    <source>
        <strain evidence="7 8">NRRL 36939</strain>
    </source>
</reference>
<evidence type="ECO:0000256" key="5">
    <source>
        <dbReference type="SAM" id="Phobius"/>
    </source>
</evidence>
<dbReference type="Pfam" id="PF12796">
    <property type="entry name" value="Ank_2"/>
    <property type="match status" value="2"/>
</dbReference>
<evidence type="ECO:0000256" key="3">
    <source>
        <dbReference type="PROSITE-ProRule" id="PRU00023"/>
    </source>
</evidence>
<comment type="caution">
    <text evidence="7">The sequence shown here is derived from an EMBL/GenBank/DDBJ whole genome shotgun (WGS) entry which is preliminary data.</text>
</comment>
<keyword evidence="2 3" id="KW-0040">ANK repeat</keyword>
<dbReference type="InterPro" id="IPR043136">
    <property type="entry name" value="B30.2/SPRY_sf"/>
</dbReference>
<dbReference type="InterPro" id="IPR003877">
    <property type="entry name" value="SPRY_dom"/>
</dbReference>
<evidence type="ECO:0000313" key="8">
    <source>
        <dbReference type="Proteomes" id="UP000546213"/>
    </source>
</evidence>
<feature type="region of interest" description="Disordered" evidence="4">
    <location>
        <begin position="1197"/>
        <end position="1220"/>
    </location>
</feature>
<feature type="region of interest" description="Disordered" evidence="4">
    <location>
        <begin position="476"/>
        <end position="563"/>
    </location>
</feature>
<dbReference type="Pfam" id="PF00622">
    <property type="entry name" value="SPRY"/>
    <property type="match status" value="1"/>
</dbReference>
<dbReference type="Gene3D" id="1.25.40.20">
    <property type="entry name" value="Ankyrin repeat-containing domain"/>
    <property type="match status" value="2"/>
</dbReference>
<dbReference type="InterPro" id="IPR002110">
    <property type="entry name" value="Ankyrin_rpt"/>
</dbReference>
<dbReference type="PROSITE" id="PS50088">
    <property type="entry name" value="ANK_REPEAT"/>
    <property type="match status" value="2"/>
</dbReference>
<keyword evidence="5" id="KW-0472">Membrane</keyword>
<proteinExistence type="predicted"/>
<dbReference type="PANTHER" id="PTHR24123">
    <property type="entry name" value="ANKYRIN REPEAT-CONTAINING"/>
    <property type="match status" value="1"/>
</dbReference>
<keyword evidence="5" id="KW-0812">Transmembrane</keyword>
<feature type="compositionally biased region" description="Basic and acidic residues" evidence="4">
    <location>
        <begin position="208"/>
        <end position="225"/>
    </location>
</feature>
<evidence type="ECO:0000256" key="2">
    <source>
        <dbReference type="ARBA" id="ARBA00023043"/>
    </source>
</evidence>
<evidence type="ECO:0000256" key="1">
    <source>
        <dbReference type="ARBA" id="ARBA00022737"/>
    </source>
</evidence>
<feature type="repeat" description="ANK" evidence="3">
    <location>
        <begin position="1148"/>
        <end position="1180"/>
    </location>
</feature>
<dbReference type="InterPro" id="IPR051165">
    <property type="entry name" value="Multifunctional_ANK_Repeat"/>
</dbReference>
<dbReference type="InterPro" id="IPR001870">
    <property type="entry name" value="B30.2/SPRY"/>
</dbReference>
<feature type="compositionally biased region" description="Basic and acidic residues" evidence="4">
    <location>
        <begin position="544"/>
        <end position="556"/>
    </location>
</feature>
<sequence length="1866" mass="209724">MVPLGILTAITAAIRVQGSPVVRAFIGRARENRALAEIELMSSTSGEVCELFNGNSIVRAMGKPGITEFLIFPEKYDGLEEKYAKFDENPGSVQPINDESCGIESFASAVSETCRVMECKPYKSKSTAWIQEHSTTVRKALEISRNLWSQFFNTSSQILSAMRGLLTIVQKLCHSWNNKETNPTGSDVELGNRPMSALPDETTADRNTNTKEKKGINSKADRSRPSEGSSNLQLNLSSDYSDHSGLKRGQEIALAAISGVILQLGLIAIAVVIAFYLSPTSHSLLETKAYGFPCYVAGTFMLSVGTGLCSFIVERSTVEHSLEPADSKKDKPVSLLWVQQHQTVNDQTFKGYVILAGQKRRIITSRRKIIGDSQQSKSKEKLTPPQERWQVVTLFAAGSAGIGFVAQFMGLRGLAFPCSIAQLGAIIIMALIRARIRRRLGRLPVNRLALAGYELDFLATHITFNPGFRKFEWRKEKKGKEKETPFGKESRPTEFSRWYINTPESPGSKTRDVMPDRPQDSINDSPPEAIHADSVGNSGTAALGHHEPEASIHESTHQPSSQQLLRVRERLSNLCRWKSKSSDSAWALARSIEHFMDTFSQTMKGSDKGQLRSLSWQIKTTRRSEEGKPMQEDYIQISVKRGSQGKWKADLGKIDAALSLWMADIESKRLDKEQMDKDKGTDPFEDWRRTQSENDLTYKYGRLIGDNLKDNVLKRDISWWIDGIIAEQCDPRVQETTKDGQNTSNEKSQHWSKDVDLVIGRKGESVNGNASEFGISSAGRLPCILAQHLFTSFIWTAVERSTKGLLQTDVDGIRQVEIEGVHTFDSQSFDQMWLRPRLRHRQLSKSIRQMETYGLGSMNEILLCIIPAFSHMGLLPNQEILKLMPHIRSGHGWMEVAMCHTKLLQRVKEPGDKSIEKLTAAAIIAAMDFVSLAYEPYDENTKPSQELNSELDKIIAKLVSPELSTVMEKIFPFYHLQRRCEAFASIFRQFPKLKGMTESLAALEAQDGRLFKFESEFGGHKFLDEDFAIETLGFSKPHFDLVSPLTWDKSPRATMQKVLEKEKDTPARLDMLDIFGWSALHYGSVARTCCPSHYFYAKSIDFLSMISLSINLYTVSSMTGALSMMEYLSKKLGDTMRDQELVLKKDLWHRQALHLACKFGHDQLIVELMKMGARSDQFDDFGKSPIDYFLESRKMKRPVSPGEKHNSEVPTSNEHAKAEGLSKEDRVIFLKFSPKPDTEYQHRKNLLHIAVEIEDEDTISELCKKDFSIDARDQSGRTPLHYALAASKVAMAELLVDTFGADPTLKDSQGMTPLLLSASRGLMRMVMFLAYKNSDLLKADLNGDTALDMSIANGHEEIAIYLLDFEQTHHASCVNGRNSPLVSACRRALSQVVSSILIKWPELIDKGGLWDQPPISWACEYGHSAIVEQLIAYLDNKPDIKPQVLNQRATGWRNYTPLHFATQSSNPKCLVLLLEQDCVNPGLEDDYGETPVHLAIEKEEPDYVRKLLLDRRTSFRERIKYVERIVFLPSNDAFSSIVSDVLRSVTNTSLLYEFLVSFLDKIEAINEDSSLRLFVTNLKQKSWEKFSSPWELVVLFNHAGFKEELRSHIADVNGFDEDSWSCADFVKSFNRTGTLNNLVNYLESKASSISPLATPLTLVGEQFLQTVNISTCPTEGHTKCVQVHRVMVLPEKADITKVCLRSDHCISVESEYFYFEVSILTEAPCRCLGIGFCGWDTKKDQMPGWFERSWAYHGDDGLLYVDSGDGDLPSPDFGEQGMFGSNFVVGVCLNMKTGQGFCTKNGKRLDMGDIFPLPDERFNYGKLYPCVGFDVTSEGVGLDFVVNFDGSEQHPFAYKGPFTFEEGVAR</sequence>
<dbReference type="InterPro" id="IPR013320">
    <property type="entry name" value="ConA-like_dom_sf"/>
</dbReference>